<protein>
    <recommendedName>
        <fullName evidence="2">histidine kinase</fullName>
        <ecNumber evidence="2">2.7.13.3</ecNumber>
    </recommendedName>
</protein>
<dbReference type="InterPro" id="IPR003661">
    <property type="entry name" value="HisK_dim/P_dom"/>
</dbReference>
<reference evidence="6 7" key="1">
    <citation type="submission" date="2018-04" db="EMBL/GenBank/DDBJ databases">
        <title>Genomic Encyclopedia of Archaeal and Bacterial Type Strains, Phase II (KMG-II): from individual species to whole genera.</title>
        <authorList>
            <person name="Goeker M."/>
        </authorList>
    </citation>
    <scope>NUCLEOTIDE SEQUENCE [LARGE SCALE GENOMIC DNA]</scope>
    <source>
        <strain evidence="6 7">DSM 5822</strain>
    </source>
</reference>
<evidence type="ECO:0000256" key="4">
    <source>
        <dbReference type="SAM" id="Phobius"/>
    </source>
</evidence>
<dbReference type="Pfam" id="PF00512">
    <property type="entry name" value="HisKA"/>
    <property type="match status" value="1"/>
</dbReference>
<dbReference type="Gene3D" id="1.10.287.130">
    <property type="match status" value="1"/>
</dbReference>
<name>A0A2T5J2N6_9GAMM</name>
<dbReference type="OrthoDB" id="84942at2"/>
<evidence type="ECO:0000313" key="6">
    <source>
        <dbReference type="EMBL" id="PTQ90672.1"/>
    </source>
</evidence>
<dbReference type="PRINTS" id="PR00344">
    <property type="entry name" value="BCTRLSENSOR"/>
</dbReference>
<dbReference type="InterPro" id="IPR004358">
    <property type="entry name" value="Sig_transdc_His_kin-like_C"/>
</dbReference>
<dbReference type="Gene3D" id="3.30.565.10">
    <property type="entry name" value="Histidine kinase-like ATPase, C-terminal domain"/>
    <property type="match status" value="1"/>
</dbReference>
<comment type="caution">
    <text evidence="6">The sequence shown here is derived from an EMBL/GenBank/DDBJ whole genome shotgun (WGS) entry which is preliminary data.</text>
</comment>
<dbReference type="EMBL" id="QAON01000002">
    <property type="protein sequence ID" value="PTQ90672.1"/>
    <property type="molecule type" value="Genomic_DNA"/>
</dbReference>
<dbReference type="PANTHER" id="PTHR43065:SF52">
    <property type="entry name" value="SENSOR PROTEIN KINASE PILS"/>
    <property type="match status" value="1"/>
</dbReference>
<proteinExistence type="predicted"/>
<evidence type="ECO:0000256" key="1">
    <source>
        <dbReference type="ARBA" id="ARBA00000085"/>
    </source>
</evidence>
<dbReference type="Gene3D" id="3.30.450.20">
    <property type="entry name" value="PAS domain"/>
    <property type="match status" value="1"/>
</dbReference>
<dbReference type="SUPFAM" id="SSF55874">
    <property type="entry name" value="ATPase domain of HSP90 chaperone/DNA topoisomerase II/histidine kinase"/>
    <property type="match status" value="1"/>
</dbReference>
<feature type="transmembrane region" description="Helical" evidence="4">
    <location>
        <begin position="128"/>
        <end position="145"/>
    </location>
</feature>
<keyword evidence="7" id="KW-1185">Reference proteome</keyword>
<evidence type="ECO:0000256" key="3">
    <source>
        <dbReference type="ARBA" id="ARBA00022553"/>
    </source>
</evidence>
<dbReference type="EC" id="2.7.13.3" evidence="2"/>
<keyword evidence="4" id="KW-0812">Transmembrane</keyword>
<dbReference type="InterPro" id="IPR036890">
    <property type="entry name" value="HATPase_C_sf"/>
</dbReference>
<dbReference type="InterPro" id="IPR003594">
    <property type="entry name" value="HATPase_dom"/>
</dbReference>
<gene>
    <name evidence="6" type="ORF">C8N29_10272</name>
</gene>
<accession>A0A2T5J2N6</accession>
<dbReference type="Pfam" id="PF25323">
    <property type="entry name" value="6TM_PilS"/>
    <property type="match status" value="1"/>
</dbReference>
<dbReference type="InterPro" id="IPR036097">
    <property type="entry name" value="HisK_dim/P_sf"/>
</dbReference>
<dbReference type="AlphaFoldDB" id="A0A2T5J2N6"/>
<dbReference type="PANTHER" id="PTHR43065">
    <property type="entry name" value="SENSOR HISTIDINE KINASE"/>
    <property type="match status" value="1"/>
</dbReference>
<dbReference type="SMART" id="SM00388">
    <property type="entry name" value="HisKA"/>
    <property type="match status" value="1"/>
</dbReference>
<keyword evidence="4" id="KW-0472">Membrane</keyword>
<keyword evidence="3" id="KW-0597">Phosphoprotein</keyword>
<comment type="catalytic activity">
    <reaction evidence="1">
        <text>ATP + protein L-histidine = ADP + protein N-phospho-L-histidine.</text>
        <dbReference type="EC" id="2.7.13.3"/>
    </reaction>
</comment>
<feature type="transmembrane region" description="Helical" evidence="4">
    <location>
        <begin position="51"/>
        <end position="69"/>
    </location>
</feature>
<dbReference type="RefSeq" id="WP_107864523.1">
    <property type="nucleotide sequence ID" value="NZ_QAON01000002.1"/>
</dbReference>
<evidence type="ECO:0000259" key="5">
    <source>
        <dbReference type="PROSITE" id="PS50109"/>
    </source>
</evidence>
<evidence type="ECO:0000313" key="7">
    <source>
        <dbReference type="Proteomes" id="UP000244223"/>
    </source>
</evidence>
<dbReference type="InterPro" id="IPR005467">
    <property type="entry name" value="His_kinase_dom"/>
</dbReference>
<dbReference type="PROSITE" id="PS50109">
    <property type="entry name" value="HIS_KIN"/>
    <property type="match status" value="1"/>
</dbReference>
<sequence>MTTKTHFPESHDDWRLLRVYVYYRLVLASLLLSLFTLSPSSPLLGFENPKLFLYSSILYLALTCVSLIINQKIKTHSRLQAFIFIIIDILAITLVMHANGGPTPQLSMLYLVMVAAGNILLPGKQGPMIAAVAALAVLYEQFYFILTTSQSFSSVNIGQASLLGLSFFAVALFSQLISHRFRQMEALALQRSIEVENLQRLNEQIIDRMHTGILVVNEERQLLLFNAASRHLLGLGHTFIGIALKDLSSTIDAGLLAWRQNLMMRPLVFKNQPGYPEINVSYMQLGHDQKHARTLIFLENTAQMAQKAQQLKLASLGRLTASIAHEIRNPLGAISHAAQLLEESEDIRGADRRLLTIVSQHCIRVNNIVEKVLQLSRRQKSSPQLLNLKSWLSDFFDEFQSSLQDNELIIECPDELMIRFDTDHLYQILNNMITNGLYYSKKNNNNTVKIIANTDDINSLPYLEVYDFGPGVSIEQQRNLFEPFFTTEKTGTGLGLYLSRELCEANQAHLDYIPQTVGACFRITFSHPNRLI</sequence>
<dbReference type="SMART" id="SM00387">
    <property type="entry name" value="HATPase_c"/>
    <property type="match status" value="1"/>
</dbReference>
<dbReference type="CDD" id="cd00082">
    <property type="entry name" value="HisKA"/>
    <property type="match status" value="1"/>
</dbReference>
<dbReference type="GO" id="GO:0000155">
    <property type="term" value="F:phosphorelay sensor kinase activity"/>
    <property type="evidence" value="ECO:0007669"/>
    <property type="project" value="InterPro"/>
</dbReference>
<dbReference type="Pfam" id="PF02518">
    <property type="entry name" value="HATPase_c"/>
    <property type="match status" value="1"/>
</dbReference>
<feature type="domain" description="Histidine kinase" evidence="5">
    <location>
        <begin position="322"/>
        <end position="529"/>
    </location>
</feature>
<feature type="transmembrane region" description="Helical" evidence="4">
    <location>
        <begin position="157"/>
        <end position="177"/>
    </location>
</feature>
<feature type="transmembrane region" description="Helical" evidence="4">
    <location>
        <begin position="81"/>
        <end position="98"/>
    </location>
</feature>
<dbReference type="SUPFAM" id="SSF47384">
    <property type="entry name" value="Homodimeric domain of signal transducing histidine kinase"/>
    <property type="match status" value="1"/>
</dbReference>
<feature type="transmembrane region" description="Helical" evidence="4">
    <location>
        <begin position="21"/>
        <end position="39"/>
    </location>
</feature>
<keyword evidence="4" id="KW-1133">Transmembrane helix</keyword>
<organism evidence="6 7">
    <name type="scientific">Agitococcus lubricus</name>
    <dbReference type="NCBI Taxonomy" id="1077255"/>
    <lineage>
        <taxon>Bacteria</taxon>
        <taxon>Pseudomonadati</taxon>
        <taxon>Pseudomonadota</taxon>
        <taxon>Gammaproteobacteria</taxon>
        <taxon>Moraxellales</taxon>
        <taxon>Moraxellaceae</taxon>
        <taxon>Agitococcus</taxon>
    </lineage>
</organism>
<dbReference type="Proteomes" id="UP000244223">
    <property type="component" value="Unassembled WGS sequence"/>
</dbReference>
<evidence type="ECO:0000256" key="2">
    <source>
        <dbReference type="ARBA" id="ARBA00012438"/>
    </source>
</evidence>